<keyword evidence="1" id="KW-0143">Chaperone</keyword>
<dbReference type="PANTHER" id="PTHR12469">
    <property type="entry name" value="PROTEIN EMI5 HOMOLOG, MITOCHONDRIAL"/>
    <property type="match status" value="1"/>
</dbReference>
<proteinExistence type="predicted"/>
<dbReference type="AlphaFoldDB" id="A0A6J1C101"/>
<dbReference type="FunFam" id="1.10.150.250:FF:000003">
    <property type="entry name" value="Succinate dehydrogenase assembly factor"/>
    <property type="match status" value="1"/>
</dbReference>
<evidence type="ECO:0000313" key="3">
    <source>
        <dbReference type="RefSeq" id="XP_022135400.1"/>
    </source>
</evidence>
<dbReference type="GO" id="GO:0006099">
    <property type="term" value="P:tricarboxylic acid cycle"/>
    <property type="evidence" value="ECO:0007669"/>
    <property type="project" value="TreeGrafter"/>
</dbReference>
<keyword evidence="2" id="KW-1185">Reference proteome</keyword>
<dbReference type="Gene3D" id="1.10.150.250">
    <property type="entry name" value="Flavinator of succinate dehydrogenase"/>
    <property type="match status" value="1"/>
</dbReference>
<protein>
    <submittedName>
        <fullName evidence="3">Uncharacterized protein LOC111007362 isoform X1</fullName>
    </submittedName>
</protein>
<dbReference type="Proteomes" id="UP000504603">
    <property type="component" value="Unplaced"/>
</dbReference>
<evidence type="ECO:0000256" key="1">
    <source>
        <dbReference type="ARBA" id="ARBA00023186"/>
    </source>
</evidence>
<dbReference type="OrthoDB" id="284292at2759"/>
<dbReference type="InterPro" id="IPR036714">
    <property type="entry name" value="SDH_sf"/>
</dbReference>
<dbReference type="GeneID" id="111007362"/>
<dbReference type="GO" id="GO:0005739">
    <property type="term" value="C:mitochondrion"/>
    <property type="evidence" value="ECO:0007669"/>
    <property type="project" value="TreeGrafter"/>
</dbReference>
<evidence type="ECO:0000313" key="2">
    <source>
        <dbReference type="Proteomes" id="UP000504603"/>
    </source>
</evidence>
<dbReference type="GO" id="GO:0006121">
    <property type="term" value="P:mitochondrial electron transport, succinate to ubiquinone"/>
    <property type="evidence" value="ECO:0007669"/>
    <property type="project" value="TreeGrafter"/>
</dbReference>
<dbReference type="KEGG" id="mcha:111007362"/>
<organism evidence="2 3">
    <name type="scientific">Momordica charantia</name>
    <name type="common">Bitter gourd</name>
    <name type="synonym">Balsam pear</name>
    <dbReference type="NCBI Taxonomy" id="3673"/>
    <lineage>
        <taxon>Eukaryota</taxon>
        <taxon>Viridiplantae</taxon>
        <taxon>Streptophyta</taxon>
        <taxon>Embryophyta</taxon>
        <taxon>Tracheophyta</taxon>
        <taxon>Spermatophyta</taxon>
        <taxon>Magnoliopsida</taxon>
        <taxon>eudicotyledons</taxon>
        <taxon>Gunneridae</taxon>
        <taxon>Pentapetalae</taxon>
        <taxon>rosids</taxon>
        <taxon>fabids</taxon>
        <taxon>Cucurbitales</taxon>
        <taxon>Cucurbitaceae</taxon>
        <taxon>Momordiceae</taxon>
        <taxon>Momordica</taxon>
    </lineage>
</organism>
<accession>A0A6J1C101</accession>
<dbReference type="Pfam" id="PF03937">
    <property type="entry name" value="Sdh5"/>
    <property type="match status" value="1"/>
</dbReference>
<dbReference type="InterPro" id="IPR005631">
    <property type="entry name" value="SDH"/>
</dbReference>
<name>A0A6J1C101_MOMCH</name>
<reference evidence="3" key="1">
    <citation type="submission" date="2025-08" db="UniProtKB">
        <authorList>
            <consortium name="RefSeq"/>
        </authorList>
    </citation>
    <scope>IDENTIFICATION</scope>
    <source>
        <strain evidence="3">OHB3-1</strain>
    </source>
</reference>
<dbReference type="RefSeq" id="XP_022135400.1">
    <property type="nucleotide sequence ID" value="XM_022279708.1"/>
</dbReference>
<dbReference type="SUPFAM" id="SSF109910">
    <property type="entry name" value="YgfY-like"/>
    <property type="match status" value="1"/>
</dbReference>
<dbReference type="PANTHER" id="PTHR12469:SF2">
    <property type="entry name" value="SUCCINATE DEHYDROGENASE ASSEMBLY FACTOR 2, MITOCHONDRIAL"/>
    <property type="match status" value="1"/>
</dbReference>
<gene>
    <name evidence="3" type="primary">LOC111007362</name>
</gene>
<sequence>MISGPLSLSLPSRLFLLSRNFSLLSFLFEVYWWCDRYCDQFAVVFWVQAVRFSFEVVFFPSHVSAINSVCCLLSAGVGGIFLESFVDFRPIAVIILKRRMATFIRAMIKAHRVLYMETPAILRRKTMPFMSGAFIGLENLQTRLTDHYQSQHGSFFSFRSSSTNKNPLPTDIDLSNEESKRRLFNRLLYRSRQRGLLELDLILGKWVEDHIKSMDADGIKALISVLDLENPDLWKWLTGQEKPPEAVKTNPVFAAVQEKVVNNLNRHAAPETRTPPGQQWVRGWDDFKSGRDSPIAGNQ</sequence>
<dbReference type="GO" id="GO:0034553">
    <property type="term" value="P:mitochondrial respiratory chain complex II assembly"/>
    <property type="evidence" value="ECO:0007669"/>
    <property type="project" value="TreeGrafter"/>
</dbReference>